<dbReference type="PANTHER" id="PTHR12128">
    <property type="entry name" value="DIHYDRODIPICOLINATE SYNTHASE"/>
    <property type="match status" value="1"/>
</dbReference>
<accession>A0ABQ5R1V4</accession>
<comment type="caution">
    <text evidence="5">The sequence shown here is derived from an EMBL/GenBank/DDBJ whole genome shotgun (WGS) entry which is preliminary data.</text>
</comment>
<dbReference type="EMBL" id="BSDI01000036">
    <property type="protein sequence ID" value="GLI00769.1"/>
    <property type="molecule type" value="Genomic_DNA"/>
</dbReference>
<keyword evidence="2 4" id="KW-0456">Lyase</keyword>
<gene>
    <name evidence="5" type="primary">dapA_3</name>
    <name evidence="5" type="ORF">Pa4123_60450</name>
</gene>
<evidence type="ECO:0000313" key="6">
    <source>
        <dbReference type="Proteomes" id="UP001144280"/>
    </source>
</evidence>
<dbReference type="Gene3D" id="3.20.20.70">
    <property type="entry name" value="Aldolase class I"/>
    <property type="match status" value="1"/>
</dbReference>
<sequence>MTFSGVYVPLITPFDTNGAVAFGALESLAHEVLDGGAAGLVALGTTGEPASLTGAERHGVVDVVARVCMDRSVPLVVGASTAETLRELGERPAVAAALCLVPPFVRPGEAGVVAHFATLAAASPVPLLAYHVPYRTGQHLSAGTLRRLAAIDGVAGVKYAVGGIDATTIDLLADRPDGFAVLGGDDPFISPLLALGADGGILASAHVATAEFVALVASWRTGSGSALGHRLAALSTALFAEPNPAVIKAVLHAQGRIPTADVRLPLLPASPDAVRSALRRLQDQPDHRLDRVGLGHSLVNAE</sequence>
<keyword evidence="6" id="KW-1185">Reference proteome</keyword>
<dbReference type="InterPro" id="IPR002220">
    <property type="entry name" value="DapA-like"/>
</dbReference>
<dbReference type="InterPro" id="IPR013785">
    <property type="entry name" value="Aldolase_TIM"/>
</dbReference>
<name>A0ABQ5R1V4_9ACTN</name>
<dbReference type="Pfam" id="PF00701">
    <property type="entry name" value="DHDPS"/>
    <property type="match status" value="1"/>
</dbReference>
<proteinExistence type="inferred from homology"/>
<evidence type="ECO:0000256" key="4">
    <source>
        <dbReference type="PIRNR" id="PIRNR001365"/>
    </source>
</evidence>
<evidence type="ECO:0000313" key="5">
    <source>
        <dbReference type="EMBL" id="GLI00769.1"/>
    </source>
</evidence>
<organism evidence="5 6">
    <name type="scientific">Phytohabitans aurantiacus</name>
    <dbReference type="NCBI Taxonomy" id="3016789"/>
    <lineage>
        <taxon>Bacteria</taxon>
        <taxon>Bacillati</taxon>
        <taxon>Actinomycetota</taxon>
        <taxon>Actinomycetes</taxon>
        <taxon>Micromonosporales</taxon>
        <taxon>Micromonosporaceae</taxon>
    </lineage>
</organism>
<dbReference type="InterPro" id="IPR020625">
    <property type="entry name" value="Schiff_base-form_aldolases_AS"/>
</dbReference>
<keyword evidence="3" id="KW-0704">Schiff base</keyword>
<dbReference type="RefSeq" id="WP_281901305.1">
    <property type="nucleotide sequence ID" value="NZ_BSDI01000036.1"/>
</dbReference>
<dbReference type="SMART" id="SM01130">
    <property type="entry name" value="DHDPS"/>
    <property type="match status" value="1"/>
</dbReference>
<dbReference type="Proteomes" id="UP001144280">
    <property type="component" value="Unassembled WGS sequence"/>
</dbReference>
<reference evidence="5" key="1">
    <citation type="submission" date="2022-12" db="EMBL/GenBank/DDBJ databases">
        <title>New Phytohabitans aurantiacus sp. RD004123 nov., an actinomycete isolated from soil.</title>
        <authorList>
            <person name="Triningsih D.W."/>
            <person name="Harunari E."/>
            <person name="Igarashi Y."/>
        </authorList>
    </citation>
    <scope>NUCLEOTIDE SEQUENCE</scope>
    <source>
        <strain evidence="5">RD004123</strain>
    </source>
</reference>
<evidence type="ECO:0000256" key="3">
    <source>
        <dbReference type="ARBA" id="ARBA00023270"/>
    </source>
</evidence>
<protein>
    <submittedName>
        <fullName evidence="5">4-hydroxy-tetrahydrodipicolinate synthase</fullName>
    </submittedName>
</protein>
<dbReference type="PIRSF" id="PIRSF001365">
    <property type="entry name" value="DHDPS"/>
    <property type="match status" value="1"/>
</dbReference>
<comment type="similarity">
    <text evidence="1 4">Belongs to the DapA family.</text>
</comment>
<dbReference type="PANTHER" id="PTHR12128:SF66">
    <property type="entry name" value="4-HYDROXY-2-OXOGLUTARATE ALDOLASE, MITOCHONDRIAL"/>
    <property type="match status" value="1"/>
</dbReference>
<evidence type="ECO:0000256" key="1">
    <source>
        <dbReference type="ARBA" id="ARBA00007592"/>
    </source>
</evidence>
<dbReference type="PROSITE" id="PS00666">
    <property type="entry name" value="DHDPS_2"/>
    <property type="match status" value="1"/>
</dbReference>
<dbReference type="PRINTS" id="PR00146">
    <property type="entry name" value="DHPICSNTHASE"/>
</dbReference>
<evidence type="ECO:0000256" key="2">
    <source>
        <dbReference type="ARBA" id="ARBA00023239"/>
    </source>
</evidence>
<dbReference type="SUPFAM" id="SSF51569">
    <property type="entry name" value="Aldolase"/>
    <property type="match status" value="1"/>
</dbReference>